<evidence type="ECO:0000313" key="1">
    <source>
        <dbReference type="EMBL" id="KGR83063.1"/>
    </source>
</evidence>
<reference evidence="1 2" key="1">
    <citation type="submission" date="2014-02" db="EMBL/GenBank/DDBJ databases">
        <title>Draft genome sequence of Lysinibacillus boronitolerans NBRC 103108.</title>
        <authorList>
            <person name="Zhang F."/>
            <person name="Wang G."/>
            <person name="Zhang L."/>
        </authorList>
    </citation>
    <scope>NUCLEOTIDE SEQUENCE [LARGE SCALE GENOMIC DNA]</scope>
    <source>
        <strain evidence="1 2">NBRC 103108</strain>
    </source>
</reference>
<dbReference type="RefSeq" id="WP_036079126.1">
    <property type="nucleotide sequence ID" value="NZ_AVCW01000004.1"/>
</dbReference>
<comment type="caution">
    <text evidence="1">The sequence shown here is derived from an EMBL/GenBank/DDBJ whole genome shotgun (WGS) entry which is preliminary data.</text>
</comment>
<keyword evidence="2" id="KW-1185">Reference proteome</keyword>
<dbReference type="EMBL" id="JPVR01000078">
    <property type="protein sequence ID" value="KGR83063.1"/>
    <property type="molecule type" value="Genomic_DNA"/>
</dbReference>
<evidence type="ECO:0000313" key="2">
    <source>
        <dbReference type="Proteomes" id="UP000030487"/>
    </source>
</evidence>
<organism evidence="1 2">
    <name type="scientific">Lysinibacillus boronitolerans JCM 21713 = 10a = NBRC 103108</name>
    <dbReference type="NCBI Taxonomy" id="1294264"/>
    <lineage>
        <taxon>Bacteria</taxon>
        <taxon>Bacillati</taxon>
        <taxon>Bacillota</taxon>
        <taxon>Bacilli</taxon>
        <taxon>Bacillales</taxon>
        <taxon>Bacillaceae</taxon>
        <taxon>Lysinibacillus</taxon>
    </lineage>
</organism>
<gene>
    <name evidence="1" type="ORF">CD31_16875</name>
</gene>
<name>A0ABR4XWE2_9BACI</name>
<protein>
    <submittedName>
        <fullName evidence="1">Uncharacterized protein</fullName>
    </submittedName>
</protein>
<proteinExistence type="predicted"/>
<sequence>MKVDFEELLNGVFSSLQAIEGVKSVDSILEVLKDRIVFPEITTLILNTKFELVYLFNEQKVVFKTLKEVLIDSNYIEEINLINQHCSSIESILNDFVNTDTLKNYSLSLLSFKYKEKIPNS</sequence>
<accession>A0ABR4XWE2</accession>
<dbReference type="Proteomes" id="UP000030487">
    <property type="component" value="Unassembled WGS sequence"/>
</dbReference>